<name>A0A2W5SYU7_9BACT</name>
<protein>
    <submittedName>
        <fullName evidence="1">Uncharacterized protein</fullName>
    </submittedName>
</protein>
<proteinExistence type="predicted"/>
<organism evidence="1 2">
    <name type="scientific">Archangium gephyra</name>
    <dbReference type="NCBI Taxonomy" id="48"/>
    <lineage>
        <taxon>Bacteria</taxon>
        <taxon>Pseudomonadati</taxon>
        <taxon>Myxococcota</taxon>
        <taxon>Myxococcia</taxon>
        <taxon>Myxococcales</taxon>
        <taxon>Cystobacterineae</taxon>
        <taxon>Archangiaceae</taxon>
        <taxon>Archangium</taxon>
    </lineage>
</organism>
<evidence type="ECO:0000313" key="2">
    <source>
        <dbReference type="Proteomes" id="UP000249061"/>
    </source>
</evidence>
<accession>A0A2W5SYU7</accession>
<gene>
    <name evidence="1" type="ORF">DI536_33575</name>
</gene>
<evidence type="ECO:0000313" key="1">
    <source>
        <dbReference type="EMBL" id="PZR04776.1"/>
    </source>
</evidence>
<dbReference type="EMBL" id="QFQP01000052">
    <property type="protein sequence ID" value="PZR04776.1"/>
    <property type="molecule type" value="Genomic_DNA"/>
</dbReference>
<sequence length="358" mass="39039">MLRIAVPFTTLLIFSNCGMPPAECEPNSRRCEGDLLIGCDDTGHEAVTDCTALGATCVPQLTRCIVATPMLQPDAGQTIDAGEATDAGAEDAGAPLEDAGLPDAGPAVIDAGTPDAGLVCTGAFPTNTTAPAMPPYAGTAYIDADAMQATDPSSFVDLTYAGRGVRTMFDRRTNSYNQVNALLFDARFGISKHVEIQVNPEFTQAVAEQHARFYAHAVGQLPAFLFRDLDTMWIHDGNDLFGGANRNILIHVQQGRYLAMYGWLEEVLLHEATHTSLDSYHLNMPRWQQAATADRVAISDYARDNPMREDVSETVPVWFFSRFRAQRLDASMLTTIENTVPNRLRYLDCLGFDDAILP</sequence>
<dbReference type="Proteomes" id="UP000249061">
    <property type="component" value="Unassembled WGS sequence"/>
</dbReference>
<reference evidence="1 2" key="1">
    <citation type="submission" date="2017-08" db="EMBL/GenBank/DDBJ databases">
        <title>Infants hospitalized years apart are colonized by the same room-sourced microbial strains.</title>
        <authorList>
            <person name="Brooks B."/>
            <person name="Olm M.R."/>
            <person name="Firek B.A."/>
            <person name="Baker R."/>
            <person name="Thomas B.C."/>
            <person name="Morowitz M.J."/>
            <person name="Banfield J.F."/>
        </authorList>
    </citation>
    <scope>NUCLEOTIDE SEQUENCE [LARGE SCALE GENOMIC DNA]</scope>
    <source>
        <strain evidence="1">S2_003_000_R2_14</strain>
    </source>
</reference>
<dbReference type="AlphaFoldDB" id="A0A2W5SYU7"/>
<comment type="caution">
    <text evidence="1">The sequence shown here is derived from an EMBL/GenBank/DDBJ whole genome shotgun (WGS) entry which is preliminary data.</text>
</comment>